<dbReference type="PROSITE" id="PS50939">
    <property type="entry name" value="CYTOCHROME_B561"/>
    <property type="match status" value="1"/>
</dbReference>
<accession>A0A0N1P133</accession>
<gene>
    <name evidence="11" type="ORF">AB675_8413</name>
</gene>
<evidence type="ECO:0000313" key="12">
    <source>
        <dbReference type="Proteomes" id="UP000038010"/>
    </source>
</evidence>
<dbReference type="Gene3D" id="2.60.40.1210">
    <property type="entry name" value="Cellobiose dehydrogenase, cytochrome domain"/>
    <property type="match status" value="1"/>
</dbReference>
<evidence type="ECO:0000256" key="3">
    <source>
        <dbReference type="ARBA" id="ARBA00022692"/>
    </source>
</evidence>
<keyword evidence="9" id="KW-0732">Signal</keyword>
<comment type="subcellular location">
    <subcellularLocation>
        <location evidence="1">Membrane</location>
    </subcellularLocation>
</comment>
<feature type="chain" id="PRO_5005879508" description="Cytochrome b561 domain-containing protein" evidence="9">
    <location>
        <begin position="26"/>
        <end position="548"/>
    </location>
</feature>
<keyword evidence="12" id="KW-1185">Reference proteome</keyword>
<name>A0A0N1P133_9EURO</name>
<dbReference type="Pfam" id="PF03188">
    <property type="entry name" value="Cytochrom_B561"/>
    <property type="match status" value="1"/>
</dbReference>
<dbReference type="STRING" id="1664694.A0A0N1P133"/>
<evidence type="ECO:0000256" key="7">
    <source>
        <dbReference type="SAM" id="MobiDB-lite"/>
    </source>
</evidence>
<feature type="compositionally biased region" description="Acidic residues" evidence="7">
    <location>
        <begin position="511"/>
        <end position="523"/>
    </location>
</feature>
<feature type="transmembrane region" description="Helical" evidence="8">
    <location>
        <begin position="360"/>
        <end position="380"/>
    </location>
</feature>
<dbReference type="PANTHER" id="PTHR47797">
    <property type="entry name" value="DEHYDROGENASE, PUTATIVE (AFU_ORTHOLOGUE AFUA_8G05805)-RELATED"/>
    <property type="match status" value="1"/>
</dbReference>
<feature type="transmembrane region" description="Helical" evidence="8">
    <location>
        <begin position="427"/>
        <end position="445"/>
    </location>
</feature>
<dbReference type="RefSeq" id="XP_018004486.1">
    <property type="nucleotide sequence ID" value="XM_018148857.1"/>
</dbReference>
<dbReference type="VEuPathDB" id="FungiDB:AB675_8413"/>
<feature type="region of interest" description="Disordered" evidence="7">
    <location>
        <begin position="277"/>
        <end position="311"/>
    </location>
</feature>
<feature type="region of interest" description="Disordered" evidence="7">
    <location>
        <begin position="511"/>
        <end position="536"/>
    </location>
</feature>
<dbReference type="AlphaFoldDB" id="A0A0N1P133"/>
<keyword evidence="5 8" id="KW-1133">Transmembrane helix</keyword>
<proteinExistence type="predicted"/>
<evidence type="ECO:0000256" key="6">
    <source>
        <dbReference type="ARBA" id="ARBA00023136"/>
    </source>
</evidence>
<reference evidence="11 12" key="1">
    <citation type="submission" date="2015-06" db="EMBL/GenBank/DDBJ databases">
        <title>Draft genome of the ant-associated black yeast Phialophora attae CBS 131958.</title>
        <authorList>
            <person name="Moreno L.F."/>
            <person name="Stielow B.J."/>
            <person name="de Hoog S."/>
            <person name="Vicente V.A."/>
            <person name="Weiss V.A."/>
            <person name="de Vries M."/>
            <person name="Cruz L.M."/>
            <person name="Souza E.M."/>
        </authorList>
    </citation>
    <scope>NUCLEOTIDE SEQUENCE [LARGE SCALE GENOMIC DNA]</scope>
    <source>
        <strain evidence="11 12">CBS 131958</strain>
    </source>
</reference>
<evidence type="ECO:0000256" key="1">
    <source>
        <dbReference type="ARBA" id="ARBA00004370"/>
    </source>
</evidence>
<feature type="transmembrane region" description="Helical" evidence="8">
    <location>
        <begin position="386"/>
        <end position="407"/>
    </location>
</feature>
<feature type="domain" description="Cytochrome b561" evidence="10">
    <location>
        <begin position="288"/>
        <end position="481"/>
    </location>
</feature>
<feature type="transmembrane region" description="Helical" evidence="8">
    <location>
        <begin position="451"/>
        <end position="475"/>
    </location>
</feature>
<dbReference type="CDD" id="cd08760">
    <property type="entry name" value="Cyt_b561_FRRS1_like"/>
    <property type="match status" value="1"/>
</dbReference>
<sequence length="548" mass="60357">MHIPISWASQCLLLSTTVFAGLTSAYRPVQFVKHTGEAGRADQAFSLTQHYNESTSENDLWVRMEAFRYKGNARGWASLGLGPWMQGSLMFILYGDPSSPDSSLTTSVRAARGHYPPTALSAMDSAPPFVPDVEIMKSVFEEYNGGFDHSDMGKPSHVAISEFVVRGYDKWHGVNITADSPSQPFIWSSNFKQDFQGDFSETRAIDMHMFGLGFGFLFVDLKNAFVPSPFFGEIRDTEGHYGINEIDNPDPPTDEELASGEAYISLLGGGAANIPGTPAADSSAATGTLESEGKDHPASTSEDDHNHDEGAPVYASQPFNVRNFLWHIHGVLMIVAFLFLFPLGTYFIRSGRTTSFNYHWTLQALGFASVAISAIIGYINSHSISITHQFVGIAIVAALGIQVVLGWRHHVFFVKTEMRRKNWLSPAHMWLGRIVFPIGFVNIFTGMQLRGYGWFTIFLVLVVMVVEVVILVWFIRGANIRNARLDVRGGKAVGGDPALAAAEEEYFQLAGDDDDFSDSDGEAEGAANKDKDDARREQNKRLAALDKV</sequence>
<feature type="compositionally biased region" description="Basic and acidic residues" evidence="7">
    <location>
        <begin position="527"/>
        <end position="536"/>
    </location>
</feature>
<dbReference type="OrthoDB" id="19261at2759"/>
<evidence type="ECO:0000313" key="11">
    <source>
        <dbReference type="EMBL" id="KPI44523.1"/>
    </source>
</evidence>
<dbReference type="SMART" id="SM00665">
    <property type="entry name" value="B561"/>
    <property type="match status" value="1"/>
</dbReference>
<feature type="transmembrane region" description="Helical" evidence="8">
    <location>
        <begin position="324"/>
        <end position="348"/>
    </location>
</feature>
<feature type="signal peptide" evidence="9">
    <location>
        <begin position="1"/>
        <end position="25"/>
    </location>
</feature>
<protein>
    <recommendedName>
        <fullName evidence="10">Cytochrome b561 domain-containing protein</fullName>
    </recommendedName>
</protein>
<dbReference type="EMBL" id="LFJN01000003">
    <property type="protein sequence ID" value="KPI44523.1"/>
    <property type="molecule type" value="Genomic_DNA"/>
</dbReference>
<dbReference type="PANTHER" id="PTHR47797:SF3">
    <property type="entry name" value="CYTOCHROME B561 DOMAIN-CONTAINING PROTEIN"/>
    <property type="match status" value="1"/>
</dbReference>
<keyword evidence="4" id="KW-0249">Electron transport</keyword>
<evidence type="ECO:0000256" key="4">
    <source>
        <dbReference type="ARBA" id="ARBA00022982"/>
    </source>
</evidence>
<dbReference type="GeneID" id="28740737"/>
<dbReference type="CDD" id="cd09630">
    <property type="entry name" value="CDH_like_cytochrome"/>
    <property type="match status" value="1"/>
</dbReference>
<dbReference type="Proteomes" id="UP000038010">
    <property type="component" value="Unassembled WGS sequence"/>
</dbReference>
<dbReference type="InterPro" id="IPR015920">
    <property type="entry name" value="Cellobiose_DH-like_cyt"/>
</dbReference>
<keyword evidence="6 8" id="KW-0472">Membrane</keyword>
<organism evidence="11 12">
    <name type="scientific">Cyphellophora attinorum</name>
    <dbReference type="NCBI Taxonomy" id="1664694"/>
    <lineage>
        <taxon>Eukaryota</taxon>
        <taxon>Fungi</taxon>
        <taxon>Dikarya</taxon>
        <taxon>Ascomycota</taxon>
        <taxon>Pezizomycotina</taxon>
        <taxon>Eurotiomycetes</taxon>
        <taxon>Chaetothyriomycetidae</taxon>
        <taxon>Chaetothyriales</taxon>
        <taxon>Cyphellophoraceae</taxon>
        <taxon>Cyphellophora</taxon>
    </lineage>
</organism>
<evidence type="ECO:0000256" key="2">
    <source>
        <dbReference type="ARBA" id="ARBA00022448"/>
    </source>
</evidence>
<dbReference type="GO" id="GO:0016020">
    <property type="term" value="C:membrane"/>
    <property type="evidence" value="ECO:0007669"/>
    <property type="project" value="UniProtKB-SubCell"/>
</dbReference>
<dbReference type="Gene3D" id="1.20.120.1770">
    <property type="match status" value="1"/>
</dbReference>
<keyword evidence="3 8" id="KW-0812">Transmembrane</keyword>
<comment type="caution">
    <text evidence="11">The sequence shown here is derived from an EMBL/GenBank/DDBJ whole genome shotgun (WGS) entry which is preliminary data.</text>
</comment>
<feature type="compositionally biased region" description="Basic and acidic residues" evidence="7">
    <location>
        <begin position="291"/>
        <end position="310"/>
    </location>
</feature>
<keyword evidence="2" id="KW-0813">Transport</keyword>
<evidence type="ECO:0000256" key="8">
    <source>
        <dbReference type="SAM" id="Phobius"/>
    </source>
</evidence>
<dbReference type="InterPro" id="IPR006593">
    <property type="entry name" value="Cyt_b561/ferric_Rdtase_TM"/>
</dbReference>
<dbReference type="SUPFAM" id="SSF49344">
    <property type="entry name" value="CBD9-like"/>
    <property type="match status" value="1"/>
</dbReference>
<evidence type="ECO:0000256" key="5">
    <source>
        <dbReference type="ARBA" id="ARBA00022989"/>
    </source>
</evidence>
<evidence type="ECO:0000259" key="10">
    <source>
        <dbReference type="PROSITE" id="PS50939"/>
    </source>
</evidence>
<evidence type="ECO:0000256" key="9">
    <source>
        <dbReference type="SAM" id="SignalP"/>
    </source>
</evidence>